<comment type="caution">
    <text evidence="3">The sequence shown here is derived from an EMBL/GenBank/DDBJ whole genome shotgun (WGS) entry which is preliminary data.</text>
</comment>
<evidence type="ECO:0000256" key="1">
    <source>
        <dbReference type="ARBA" id="ARBA00022801"/>
    </source>
</evidence>
<evidence type="ECO:0000259" key="2">
    <source>
        <dbReference type="Pfam" id="PF00561"/>
    </source>
</evidence>
<dbReference type="InterPro" id="IPR029058">
    <property type="entry name" value="AB_hydrolase_fold"/>
</dbReference>
<dbReference type="EMBL" id="MARB01000005">
    <property type="protein sequence ID" value="ODJ88671.1"/>
    <property type="molecule type" value="Genomic_DNA"/>
</dbReference>
<protein>
    <submittedName>
        <fullName evidence="3">Esterase YbfF</fullName>
        <ecNumber evidence="3">3.1.-.-</ecNumber>
    </submittedName>
</protein>
<dbReference type="PRINTS" id="PR00412">
    <property type="entry name" value="EPOXHYDRLASE"/>
</dbReference>
<keyword evidence="4" id="KW-1185">Reference proteome</keyword>
<dbReference type="OrthoDB" id="9808398at2"/>
<gene>
    <name evidence="3" type="primary">ybfF</name>
    <name evidence="3" type="ORF">CODIS_12220</name>
</gene>
<dbReference type="GO" id="GO:0016787">
    <property type="term" value="F:hydrolase activity"/>
    <property type="evidence" value="ECO:0007669"/>
    <property type="project" value="UniProtKB-KW"/>
</dbReference>
<dbReference type="AlphaFoldDB" id="A0A7Z0VNW2"/>
<dbReference type="RefSeq" id="WP_069122165.1">
    <property type="nucleotide sequence ID" value="NZ_MARB01000005.1"/>
</dbReference>
<dbReference type="InterPro" id="IPR000639">
    <property type="entry name" value="Epox_hydrolase-like"/>
</dbReference>
<dbReference type="Proteomes" id="UP000094769">
    <property type="component" value="Unassembled WGS sequence"/>
</dbReference>
<evidence type="ECO:0000313" key="3">
    <source>
        <dbReference type="EMBL" id="ODJ88671.1"/>
    </source>
</evidence>
<name>A0A7Z0VNW2_9GAMM</name>
<accession>A0A7Z0VNW2</accession>
<keyword evidence="1 3" id="KW-0378">Hydrolase</keyword>
<sequence length="259" mass="29578">MSKQAVELYFRKFGKPEQPTLCLLHGLFGSANNWMGIVKYLQDDFHIITPDLRNHGRSPHHDGMDYTLMAGDLLELFDGLGINGVNLLGHSMGGKVAMWLALQQPERIEKLVVADIAPVAYEHGFDNVFEGLCGLPLDKIQHREEADRLLAGWVAEKGVRQYLLQNLVKQQQGWSWRFNLDVLRKAISHLTGFPEPGRRIFAGEALFIHGEKSDYIRDSYREIMGQLFPHYRQRMLHGAGHWLYAEQPQLFAQAVKGFL</sequence>
<feature type="domain" description="AB hydrolase-1" evidence="2">
    <location>
        <begin position="19"/>
        <end position="119"/>
    </location>
</feature>
<proteinExistence type="predicted"/>
<reference evidence="3 4" key="1">
    <citation type="submission" date="2016-06" db="EMBL/GenBank/DDBJ databases">
        <title>Genome sequence of endosymbiont of Candidatus Endolucinida thiodiazotropha.</title>
        <authorList>
            <person name="Poehlein A."/>
            <person name="Koenig S."/>
            <person name="Heiden S.E."/>
            <person name="Thuermer A."/>
            <person name="Voget S."/>
            <person name="Daniel R."/>
            <person name="Markert S."/>
            <person name="Gros O."/>
            <person name="Schweder T."/>
        </authorList>
    </citation>
    <scope>NUCLEOTIDE SEQUENCE [LARGE SCALE GENOMIC DNA]</scope>
    <source>
        <strain evidence="3 4">COS</strain>
    </source>
</reference>
<dbReference type="SUPFAM" id="SSF53474">
    <property type="entry name" value="alpha/beta-Hydrolases"/>
    <property type="match status" value="1"/>
</dbReference>
<dbReference type="EC" id="3.1.-.-" evidence="3"/>
<dbReference type="Pfam" id="PF00561">
    <property type="entry name" value="Abhydrolase_1"/>
    <property type="match status" value="1"/>
</dbReference>
<dbReference type="InterPro" id="IPR000073">
    <property type="entry name" value="AB_hydrolase_1"/>
</dbReference>
<dbReference type="PANTHER" id="PTHR46118:SF4">
    <property type="entry name" value="PROTEIN ABHD11"/>
    <property type="match status" value="1"/>
</dbReference>
<evidence type="ECO:0000313" key="4">
    <source>
        <dbReference type="Proteomes" id="UP000094769"/>
    </source>
</evidence>
<dbReference type="PRINTS" id="PR00111">
    <property type="entry name" value="ABHYDROLASE"/>
</dbReference>
<dbReference type="PANTHER" id="PTHR46118">
    <property type="entry name" value="PROTEIN ABHD11"/>
    <property type="match status" value="1"/>
</dbReference>
<dbReference type="Gene3D" id="3.40.50.1820">
    <property type="entry name" value="alpha/beta hydrolase"/>
    <property type="match status" value="1"/>
</dbReference>
<organism evidence="3 4">
    <name type="scientific">Candidatus Thiodiazotropha endolucinida</name>
    <dbReference type="NCBI Taxonomy" id="1655433"/>
    <lineage>
        <taxon>Bacteria</taxon>
        <taxon>Pseudomonadati</taxon>
        <taxon>Pseudomonadota</taxon>
        <taxon>Gammaproteobacteria</taxon>
        <taxon>Chromatiales</taxon>
        <taxon>Sedimenticolaceae</taxon>
        <taxon>Candidatus Thiodiazotropha</taxon>
    </lineage>
</organism>